<gene>
    <name evidence="6" type="ORF">HMPREF0201_01434</name>
</gene>
<dbReference type="EMBL" id="ATDT01000009">
    <property type="protein sequence ID" value="EPF18025.1"/>
    <property type="molecule type" value="Genomic_DNA"/>
</dbReference>
<feature type="domain" description="ABC transporter" evidence="5">
    <location>
        <begin position="10"/>
        <end position="248"/>
    </location>
</feature>
<dbReference type="InterPro" id="IPR050107">
    <property type="entry name" value="ABC_carbohydrate_import_ATPase"/>
</dbReference>
<dbReference type="InterPro" id="IPR017871">
    <property type="entry name" value="ABC_transporter-like_CS"/>
</dbReference>
<evidence type="ECO:0000313" key="7">
    <source>
        <dbReference type="Proteomes" id="UP000014585"/>
    </source>
</evidence>
<dbReference type="CDD" id="cd03216">
    <property type="entry name" value="ABC_Carb_Monos_I"/>
    <property type="match status" value="1"/>
</dbReference>
<dbReference type="GO" id="GO:0016887">
    <property type="term" value="F:ATP hydrolysis activity"/>
    <property type="evidence" value="ECO:0007669"/>
    <property type="project" value="InterPro"/>
</dbReference>
<dbReference type="InterPro" id="IPR003439">
    <property type="entry name" value="ABC_transporter-like_ATP-bd"/>
</dbReference>
<keyword evidence="1" id="KW-0813">Transport</keyword>
<dbReference type="InterPro" id="IPR027417">
    <property type="entry name" value="P-loop_NTPase"/>
</dbReference>
<dbReference type="AlphaFoldDB" id="S3IYI2"/>
<evidence type="ECO:0000259" key="5">
    <source>
        <dbReference type="PROSITE" id="PS50893"/>
    </source>
</evidence>
<dbReference type="HOGENOM" id="CLU_000604_92_3_6"/>
<dbReference type="PANTHER" id="PTHR43790">
    <property type="entry name" value="CARBOHYDRATE TRANSPORT ATP-BINDING PROTEIN MG119-RELATED"/>
    <property type="match status" value="1"/>
</dbReference>
<keyword evidence="4 6" id="KW-0067">ATP-binding</keyword>
<evidence type="ECO:0000256" key="4">
    <source>
        <dbReference type="ARBA" id="ARBA00022840"/>
    </source>
</evidence>
<evidence type="ECO:0000256" key="2">
    <source>
        <dbReference type="ARBA" id="ARBA00022737"/>
    </source>
</evidence>
<evidence type="ECO:0000256" key="1">
    <source>
        <dbReference type="ARBA" id="ARBA00022448"/>
    </source>
</evidence>
<accession>S3IYI2</accession>
<proteinExistence type="predicted"/>
<dbReference type="Pfam" id="PF00005">
    <property type="entry name" value="ABC_tran"/>
    <property type="match status" value="2"/>
</dbReference>
<evidence type="ECO:0000313" key="6">
    <source>
        <dbReference type="EMBL" id="EPF18025.1"/>
    </source>
</evidence>
<dbReference type="Proteomes" id="UP000014585">
    <property type="component" value="Unassembled WGS sequence"/>
</dbReference>
<dbReference type="SUPFAM" id="SSF52540">
    <property type="entry name" value="P-loop containing nucleoside triphosphate hydrolases"/>
    <property type="match status" value="2"/>
</dbReference>
<dbReference type="PROSITE" id="PS50893">
    <property type="entry name" value="ABC_TRANSPORTER_2"/>
    <property type="match status" value="2"/>
</dbReference>
<dbReference type="PANTHER" id="PTHR43790:SF9">
    <property type="entry name" value="GALACTOFURANOSE TRANSPORTER ATP-BINDING PROTEIN YTFR"/>
    <property type="match status" value="1"/>
</dbReference>
<dbReference type="GO" id="GO:0005524">
    <property type="term" value="F:ATP binding"/>
    <property type="evidence" value="ECO:0007669"/>
    <property type="project" value="UniProtKB-KW"/>
</dbReference>
<sequence length="512" mass="56081">MNAATTQRGLVMDRISKRFANVAALNAVTLTIGPGEIHGLIGENGAGKSTLIKILAGVYQADGGTATLDGVPLPLGKPATIEAQGIRVIHQELNLIPHFTVAESVFLGQEYHRAGGMLDSRRMRQATRDFFLSTWQLTIDPDRLIRQLSLAERKLVQIARALIDGAAKLVVFDEPTAPLEAHEASLVSDAILRLRDQGIAILYISHYLNEIASLCDRGTVLRNGEVVGYPDREVLQNTDAVIHMMVGREIDRLYTPRQHEADASADEVPLLCVRSLSDGQQLQDISFDIHKGEIVGVAGLLGAGRDVLVDTLYGLTVAKRGEIAINGRVRRIRSPRQAIRVGMALVPRDRRHQGLILPFSAADNINLASLHETATLGWEHRSRALQKARDWIERLSIRPAKPELPVRYMSGGNQQKVILARWLGTDARLFILDEPTLGVDIGARSDIYQRTRQLADQGRSVLVSSSDATELLGLCDRILVMWRGSLVANLPTRGLTLDALLATINGGQEQSL</sequence>
<dbReference type="PATRIC" id="fig|566551.4.peg.1323"/>
<dbReference type="InterPro" id="IPR003593">
    <property type="entry name" value="AAA+_ATPase"/>
</dbReference>
<keyword evidence="2" id="KW-0677">Repeat</keyword>
<evidence type="ECO:0000256" key="3">
    <source>
        <dbReference type="ARBA" id="ARBA00022741"/>
    </source>
</evidence>
<comment type="caution">
    <text evidence="6">The sequence shown here is derived from an EMBL/GenBank/DDBJ whole genome shotgun (WGS) entry which is preliminary data.</text>
</comment>
<dbReference type="PROSITE" id="PS00211">
    <property type="entry name" value="ABC_TRANSPORTER_1"/>
    <property type="match status" value="1"/>
</dbReference>
<protein>
    <submittedName>
        <fullName evidence="6">ABC transporter, ATP-binding protein</fullName>
    </submittedName>
</protein>
<dbReference type="CDD" id="cd03215">
    <property type="entry name" value="ABC_Carb_Monos_II"/>
    <property type="match status" value="1"/>
</dbReference>
<organism evidence="6 7">
    <name type="scientific">Cedecea davisae DSM 4568</name>
    <dbReference type="NCBI Taxonomy" id="566551"/>
    <lineage>
        <taxon>Bacteria</taxon>
        <taxon>Pseudomonadati</taxon>
        <taxon>Pseudomonadota</taxon>
        <taxon>Gammaproteobacteria</taxon>
        <taxon>Enterobacterales</taxon>
        <taxon>Enterobacteriaceae</taxon>
        <taxon>Cedecea</taxon>
    </lineage>
</organism>
<keyword evidence="3" id="KW-0547">Nucleotide-binding</keyword>
<name>S3IYI2_9ENTR</name>
<reference evidence="6 7" key="1">
    <citation type="submission" date="2013-04" db="EMBL/GenBank/DDBJ databases">
        <authorList>
            <person name="Weinstock G."/>
            <person name="Sodergren E."/>
            <person name="Lobos E.A."/>
            <person name="Fulton L."/>
            <person name="Fulton R."/>
            <person name="Courtney L."/>
            <person name="Fronick C."/>
            <person name="O'Laughlin M."/>
            <person name="Godfrey J."/>
            <person name="Wilson R.M."/>
            <person name="Miner T."/>
            <person name="Farmer C."/>
            <person name="Delehaunty K."/>
            <person name="Cordes M."/>
            <person name="Minx P."/>
            <person name="Tomlinson C."/>
            <person name="Chen J."/>
            <person name="Wollam A."/>
            <person name="Pepin K.H."/>
            <person name="Palsikar V.B."/>
            <person name="Zhang X."/>
            <person name="Suruliraj S."/>
            <person name="Perna N.T."/>
            <person name="Plunkett G."/>
            <person name="Warren W."/>
            <person name="Mitreva M."/>
            <person name="Mardis E.R."/>
            <person name="Wilson R.K."/>
        </authorList>
    </citation>
    <scope>NUCLEOTIDE SEQUENCE [LARGE SCALE GENOMIC DNA]</scope>
    <source>
        <strain evidence="6 7">DSM 4568</strain>
    </source>
</reference>
<feature type="domain" description="ABC transporter" evidence="5">
    <location>
        <begin position="263"/>
        <end position="508"/>
    </location>
</feature>
<dbReference type="STRING" id="566551.HMPREF0201_01434"/>
<dbReference type="Gene3D" id="3.40.50.300">
    <property type="entry name" value="P-loop containing nucleotide triphosphate hydrolases"/>
    <property type="match status" value="2"/>
</dbReference>
<dbReference type="SMART" id="SM00382">
    <property type="entry name" value="AAA"/>
    <property type="match status" value="2"/>
</dbReference>